<accession>A0ABU1MJI4</accession>
<dbReference type="PANTHER" id="PTHR30189:SF1">
    <property type="entry name" value="LPS-ASSEMBLY PROTEIN LPTD"/>
    <property type="match status" value="1"/>
</dbReference>
<dbReference type="Gene3D" id="2.60.450.10">
    <property type="entry name" value="Lipopolysaccharide (LPS) transport protein A like domain"/>
    <property type="match status" value="1"/>
</dbReference>
<dbReference type="InterPro" id="IPR005653">
    <property type="entry name" value="OstA-like_N"/>
</dbReference>
<comment type="function">
    <text evidence="4">Involved in the assembly of lipopolysaccharide (LPS) at the surface of the outer membrane.</text>
</comment>
<evidence type="ECO:0000256" key="2">
    <source>
        <dbReference type="ARBA" id="ARBA00023136"/>
    </source>
</evidence>
<evidence type="ECO:0000256" key="3">
    <source>
        <dbReference type="ARBA" id="ARBA00023237"/>
    </source>
</evidence>
<dbReference type="Pfam" id="PF03968">
    <property type="entry name" value="LptD_N"/>
    <property type="match status" value="1"/>
</dbReference>
<comment type="subunit">
    <text evidence="4">Component of the lipopolysaccharide transport and assembly complex.</text>
</comment>
<keyword evidence="2 4" id="KW-0472">Membrane</keyword>
<dbReference type="HAMAP" id="MF_01411">
    <property type="entry name" value="LPS_assembly_LptD"/>
    <property type="match status" value="1"/>
</dbReference>
<comment type="caution">
    <text evidence="8">The sequence shown here is derived from an EMBL/GenBank/DDBJ whole genome shotgun (WGS) entry which is preliminary data.</text>
</comment>
<dbReference type="InterPro" id="IPR007543">
    <property type="entry name" value="LptD_C"/>
</dbReference>
<dbReference type="Proteomes" id="UP001184150">
    <property type="component" value="Unassembled WGS sequence"/>
</dbReference>
<feature type="region of interest" description="Disordered" evidence="5">
    <location>
        <begin position="85"/>
        <end position="108"/>
    </location>
</feature>
<dbReference type="InterPro" id="IPR050218">
    <property type="entry name" value="LptD"/>
</dbReference>
<evidence type="ECO:0000313" key="8">
    <source>
        <dbReference type="EMBL" id="MDR6510432.1"/>
    </source>
</evidence>
<keyword evidence="9" id="KW-1185">Reference proteome</keyword>
<evidence type="ECO:0000259" key="7">
    <source>
        <dbReference type="Pfam" id="PF04453"/>
    </source>
</evidence>
<evidence type="ECO:0000256" key="1">
    <source>
        <dbReference type="ARBA" id="ARBA00022729"/>
    </source>
</evidence>
<comment type="caution">
    <text evidence="4">Lacks conserved residue(s) required for the propagation of feature annotation.</text>
</comment>
<evidence type="ECO:0000256" key="4">
    <source>
        <dbReference type="HAMAP-Rule" id="MF_01411"/>
    </source>
</evidence>
<evidence type="ECO:0000259" key="6">
    <source>
        <dbReference type="Pfam" id="PF03968"/>
    </source>
</evidence>
<name>A0ABU1MJI4_9SPHN</name>
<dbReference type="InterPro" id="IPR020889">
    <property type="entry name" value="LipoPS_assembly_LptD"/>
</dbReference>
<dbReference type="Pfam" id="PF04453">
    <property type="entry name" value="LptD"/>
    <property type="match status" value="1"/>
</dbReference>
<evidence type="ECO:0000256" key="5">
    <source>
        <dbReference type="SAM" id="MobiDB-lite"/>
    </source>
</evidence>
<dbReference type="EMBL" id="JAVDRD010000002">
    <property type="protein sequence ID" value="MDR6510432.1"/>
    <property type="molecule type" value="Genomic_DNA"/>
</dbReference>
<keyword evidence="3 4" id="KW-0998">Cell outer membrane</keyword>
<dbReference type="RefSeq" id="WP_309804699.1">
    <property type="nucleotide sequence ID" value="NZ_JAVDRD010000002.1"/>
</dbReference>
<sequence length="813" mass="88748">MSPVTPLSAAFSARNRRQFSHCLSLGSARHALLTGAMGLGASVWAMPALAQDAPVGMAPVTEKAPAPVTPPNAVAEDTNAGSMIAAPAGTTTGSDAAQGEATKTDAAQSDQVRFEADKLQYASDPDVVTATGNVVLRRDEQTVRADAVTWNRKTGKIEATGNIRAVDEGGNVLYTDKVELTDELKAGAMQDLLVVLREGGRLAAREGTRDANGNLTLHDAAFSGCAVENEDGCPKKPSWEVTAVKVTWNQTTKKVHYSGATLRVFGVPLLPLPGLTHTSDFRAETGLLIPDIRSTAANGVEFADTFYWRLGDNKDLEIAGHLYTGALPMISGTYRQLTSLGAFQITGYLTRSSAIPVYSAIDAGSGVGTSQWRGYLEANGKLQFDENWSLTAYGRYASDRTFLRRYDISRDDRLRSSINLERIGDDSYFSLAGWAVQTLRVGDNQGQVPLALPALDWRYRIATPGIGGHLELEANTLAISRSAGQDTQRAFARAQWDLRTVTGLGQEVTFTAMMRGDVYHSDANALTTVDIYRGVSGWQARGIATAAVDVKWPLVGALFGGTQVLTPRVQLVATPHVRNTSIPNEDSRAADLDDSNLFSLNRFNGYDRYEDGVRVTYGFDWQLTRPGWRISSTVGQSYRLSDEQSLLPPGTGLTDRFSDIVGRTDLRIKDIIQFTHRYRLDKDSFVLRRNEIDATVGDHRTYAEIGYLRLNRDIPITFEDLRDREELRAAARVGFARYFSVFASGVVNLTTKASDPVYGSDGFQMLRHRLGVAYTDDCFDLSITWKRDYVTTGDATAGNSFLFSVSLRGLGSR</sequence>
<feature type="domain" description="LptD C-terminal" evidence="7">
    <location>
        <begin position="373"/>
        <end position="714"/>
    </location>
</feature>
<evidence type="ECO:0000313" key="9">
    <source>
        <dbReference type="Proteomes" id="UP001184150"/>
    </source>
</evidence>
<dbReference type="PANTHER" id="PTHR30189">
    <property type="entry name" value="LPS-ASSEMBLY PROTEIN"/>
    <property type="match status" value="1"/>
</dbReference>
<comment type="subcellular location">
    <subcellularLocation>
        <location evidence="4">Cell outer membrane</location>
    </subcellularLocation>
</comment>
<protein>
    <recommendedName>
        <fullName evidence="4">LPS-assembly protein LptD</fullName>
    </recommendedName>
</protein>
<comment type="similarity">
    <text evidence="4">Belongs to the LptD family.</text>
</comment>
<keyword evidence="1 4" id="KW-0732">Signal</keyword>
<proteinExistence type="inferred from homology"/>
<organism evidence="8 9">
    <name type="scientific">Novosphingobium capsulatum</name>
    <dbReference type="NCBI Taxonomy" id="13688"/>
    <lineage>
        <taxon>Bacteria</taxon>
        <taxon>Pseudomonadati</taxon>
        <taxon>Pseudomonadota</taxon>
        <taxon>Alphaproteobacteria</taxon>
        <taxon>Sphingomonadales</taxon>
        <taxon>Sphingomonadaceae</taxon>
        <taxon>Novosphingobium</taxon>
    </lineage>
</organism>
<feature type="domain" description="Organic solvent tolerance-like N-terminal" evidence="6">
    <location>
        <begin position="115"/>
        <end position="181"/>
    </location>
</feature>
<reference evidence="8 9" key="1">
    <citation type="submission" date="2023-07" db="EMBL/GenBank/DDBJ databases">
        <title>Sorghum-associated microbial communities from plants grown in Nebraska, USA.</title>
        <authorList>
            <person name="Schachtman D."/>
        </authorList>
    </citation>
    <scope>NUCLEOTIDE SEQUENCE [LARGE SCALE GENOMIC DNA]</scope>
    <source>
        <strain evidence="8 9">DS1027</strain>
    </source>
</reference>
<gene>
    <name evidence="4" type="primary">lptD</name>
    <name evidence="8" type="ORF">J2792_001292</name>
</gene>